<sequence length="134" mass="15150">MELHLSENKYCNLAQVISEDRIQPGGIKNPNHIVQHDYTGKAFAQLLPVGEPKSLSHAPNREIGQTESRRDLKFGTLVELLKPRKKVSWGRCDWGTNMVFAPKVKKCNNFPNGTPKHTKVGMKEDLWVTDEPMG</sequence>
<proteinExistence type="predicted"/>
<comment type="caution">
    <text evidence="1">The sequence shown here is derived from an EMBL/GenBank/DDBJ whole genome shotgun (WGS) entry which is preliminary data.</text>
</comment>
<keyword evidence="2" id="KW-1185">Reference proteome</keyword>
<dbReference type="Proteomes" id="UP001482620">
    <property type="component" value="Unassembled WGS sequence"/>
</dbReference>
<protein>
    <submittedName>
        <fullName evidence="1">Uncharacterized protein</fullName>
    </submittedName>
</protein>
<reference evidence="1 2" key="1">
    <citation type="submission" date="2021-06" db="EMBL/GenBank/DDBJ databases">
        <authorList>
            <person name="Palmer J.M."/>
        </authorList>
    </citation>
    <scope>NUCLEOTIDE SEQUENCE [LARGE SCALE GENOMIC DNA]</scope>
    <source>
        <strain evidence="2">if_2019</strain>
        <tissue evidence="1">Muscle</tissue>
    </source>
</reference>
<organism evidence="1 2">
    <name type="scientific">Ilyodon furcidens</name>
    <name type="common">goldbreast splitfin</name>
    <dbReference type="NCBI Taxonomy" id="33524"/>
    <lineage>
        <taxon>Eukaryota</taxon>
        <taxon>Metazoa</taxon>
        <taxon>Chordata</taxon>
        <taxon>Craniata</taxon>
        <taxon>Vertebrata</taxon>
        <taxon>Euteleostomi</taxon>
        <taxon>Actinopterygii</taxon>
        <taxon>Neopterygii</taxon>
        <taxon>Teleostei</taxon>
        <taxon>Neoteleostei</taxon>
        <taxon>Acanthomorphata</taxon>
        <taxon>Ovalentaria</taxon>
        <taxon>Atherinomorphae</taxon>
        <taxon>Cyprinodontiformes</taxon>
        <taxon>Goodeidae</taxon>
        <taxon>Ilyodon</taxon>
    </lineage>
</organism>
<dbReference type="EMBL" id="JAHRIQ010020381">
    <property type="protein sequence ID" value="MEQ2227462.1"/>
    <property type="molecule type" value="Genomic_DNA"/>
</dbReference>
<accession>A0ABV0T3J9</accession>
<gene>
    <name evidence="1" type="ORF">ILYODFUR_037910</name>
</gene>
<evidence type="ECO:0000313" key="2">
    <source>
        <dbReference type="Proteomes" id="UP001482620"/>
    </source>
</evidence>
<evidence type="ECO:0000313" key="1">
    <source>
        <dbReference type="EMBL" id="MEQ2227462.1"/>
    </source>
</evidence>
<name>A0ABV0T3J9_9TELE</name>